<sequence>MPQRLSYGDQYLRIQLLESDNPSTFAPGDTINGNVIRSANFYSPRATITIRLTGRAKVKRDFDKSPVYRSRYTLLDLSQTLFHGPLTISQPRSWPFGFTLPTCPSPGLVRKSQSFPKSLLPLSPDTIASHPLPFSFKYHDSEGLLTFVEYFLTAKLHIQQDLKKNLFRSAAALSAAAILPITVSPAPHGELVDQNPKLHSITASACSHSLLPGMNHTPLSLKQNVKKFFQCSSVPHLAFDVKLAIRQTIQLDLDAKDPVSIMVGIVPVGRNAAFLNGTLCQQGHFTWPSFKLRRLRLCITHNFDTYNTRRYYRLDWELKLEVGRERVWLQGRQSVTFVGPCGFTLPSDHCTTKGV</sequence>
<accession>A0AA39X8K9</accession>
<reference evidence="1" key="1">
    <citation type="submission" date="2023-06" db="EMBL/GenBank/DDBJ databases">
        <title>Genome-scale phylogeny and comparative genomics of the fungal order Sordariales.</title>
        <authorList>
            <consortium name="Lawrence Berkeley National Laboratory"/>
            <person name="Hensen N."/>
            <person name="Bonometti L."/>
            <person name="Westerberg I."/>
            <person name="Brannstrom I.O."/>
            <person name="Guillou S."/>
            <person name="Cros-Aarteil S."/>
            <person name="Calhoun S."/>
            <person name="Haridas S."/>
            <person name="Kuo A."/>
            <person name="Mondo S."/>
            <person name="Pangilinan J."/>
            <person name="Riley R."/>
            <person name="LaButti K."/>
            <person name="Andreopoulos B."/>
            <person name="Lipzen A."/>
            <person name="Chen C."/>
            <person name="Yanf M."/>
            <person name="Daum C."/>
            <person name="Ng V."/>
            <person name="Clum A."/>
            <person name="Steindorff A."/>
            <person name="Ohm R."/>
            <person name="Martin F."/>
            <person name="Silar P."/>
            <person name="Natvig D."/>
            <person name="Lalanne C."/>
            <person name="Gautier V."/>
            <person name="Ament-velasquez S.L."/>
            <person name="Kruys A."/>
            <person name="Hutchinson M.I."/>
            <person name="Powell A.J."/>
            <person name="Barry K."/>
            <person name="Miller A.N."/>
            <person name="Grigoriev I.V."/>
            <person name="Debuchy R."/>
            <person name="Gladieux P."/>
            <person name="Thoren M.H."/>
            <person name="Johannesson H."/>
        </authorList>
    </citation>
    <scope>NUCLEOTIDE SEQUENCE</scope>
    <source>
        <strain evidence="1">SMH3391-2</strain>
    </source>
</reference>
<evidence type="ECO:0008006" key="3">
    <source>
        <dbReference type="Google" id="ProtNLM"/>
    </source>
</evidence>
<proteinExistence type="predicted"/>
<evidence type="ECO:0000313" key="1">
    <source>
        <dbReference type="EMBL" id="KAK0629326.1"/>
    </source>
</evidence>
<evidence type="ECO:0000313" key="2">
    <source>
        <dbReference type="Proteomes" id="UP001174934"/>
    </source>
</evidence>
<dbReference type="Proteomes" id="UP001174934">
    <property type="component" value="Unassembled WGS sequence"/>
</dbReference>
<protein>
    <recommendedName>
        <fullName evidence="3">Arrestin-like N-terminal domain-containing protein</fullName>
    </recommendedName>
</protein>
<gene>
    <name evidence="1" type="ORF">B0T17DRAFT_615114</name>
</gene>
<keyword evidence="2" id="KW-1185">Reference proteome</keyword>
<dbReference type="EMBL" id="JAULSR010000002">
    <property type="protein sequence ID" value="KAK0629326.1"/>
    <property type="molecule type" value="Genomic_DNA"/>
</dbReference>
<comment type="caution">
    <text evidence="1">The sequence shown here is derived from an EMBL/GenBank/DDBJ whole genome shotgun (WGS) entry which is preliminary data.</text>
</comment>
<name>A0AA39X8K9_9PEZI</name>
<dbReference type="AlphaFoldDB" id="A0AA39X8K9"/>
<dbReference type="Gene3D" id="2.60.40.640">
    <property type="match status" value="1"/>
</dbReference>
<organism evidence="1 2">
    <name type="scientific">Bombardia bombarda</name>
    <dbReference type="NCBI Taxonomy" id="252184"/>
    <lineage>
        <taxon>Eukaryota</taxon>
        <taxon>Fungi</taxon>
        <taxon>Dikarya</taxon>
        <taxon>Ascomycota</taxon>
        <taxon>Pezizomycotina</taxon>
        <taxon>Sordariomycetes</taxon>
        <taxon>Sordariomycetidae</taxon>
        <taxon>Sordariales</taxon>
        <taxon>Lasiosphaeriaceae</taxon>
        <taxon>Bombardia</taxon>
    </lineage>
</organism>
<dbReference type="InterPro" id="IPR014752">
    <property type="entry name" value="Arrestin-like_C"/>
</dbReference>